<keyword evidence="1" id="KW-0812">Transmembrane</keyword>
<reference evidence="4" key="1">
    <citation type="submission" date="2011-07" db="EMBL/GenBank/DDBJ databases">
        <authorList>
            <consortium name="Caenorhabditis brenneri Sequencing and Analysis Consortium"/>
            <person name="Wilson R.K."/>
        </authorList>
    </citation>
    <scope>NUCLEOTIDE SEQUENCE [LARGE SCALE GENOMIC DNA]</scope>
    <source>
        <strain evidence="4">PB2801</strain>
    </source>
</reference>
<dbReference type="Proteomes" id="UP000008068">
    <property type="component" value="Unassembled WGS sequence"/>
</dbReference>
<evidence type="ECO:0000313" key="3">
    <source>
        <dbReference type="EMBL" id="EGT30465.1"/>
    </source>
</evidence>
<evidence type="ECO:0000256" key="1">
    <source>
        <dbReference type="SAM" id="Phobius"/>
    </source>
</evidence>
<keyword evidence="4" id="KW-1185">Reference proteome</keyword>
<protein>
    <submittedName>
        <fullName evidence="3">Uncharacterized protein</fullName>
    </submittedName>
</protein>
<proteinExistence type="predicted"/>
<evidence type="ECO:0000313" key="4">
    <source>
        <dbReference type="Proteomes" id="UP000008068"/>
    </source>
</evidence>
<keyword evidence="1" id="KW-1133">Transmembrane helix</keyword>
<gene>
    <name evidence="3" type="ORF">CAEBREN_22441</name>
</gene>
<sequence>MHLHLALLIVLASVANVVVSMPPEEIDSNPPAFGELLNLKPPGIATTTSSSFYHPPWFSSSAQYLNGIALIVAACTFLMTILCYNACVVVFKNGFLRSKGPPTYHFEELSGSDDVV</sequence>
<feature type="chain" id="PRO_5003402855" evidence="2">
    <location>
        <begin position="21"/>
        <end position="116"/>
    </location>
</feature>
<feature type="transmembrane region" description="Helical" evidence="1">
    <location>
        <begin position="64"/>
        <end position="91"/>
    </location>
</feature>
<keyword evidence="2" id="KW-0732">Signal</keyword>
<dbReference type="EMBL" id="GL379786">
    <property type="protein sequence ID" value="EGT30465.1"/>
    <property type="molecule type" value="Genomic_DNA"/>
</dbReference>
<name>G0M819_CAEBE</name>
<dbReference type="AlphaFoldDB" id="G0M819"/>
<keyword evidence="1" id="KW-0472">Membrane</keyword>
<dbReference type="InParanoid" id="G0M819"/>
<evidence type="ECO:0000256" key="2">
    <source>
        <dbReference type="SAM" id="SignalP"/>
    </source>
</evidence>
<feature type="signal peptide" evidence="2">
    <location>
        <begin position="1"/>
        <end position="20"/>
    </location>
</feature>
<accession>G0M819</accession>
<dbReference type="HOGENOM" id="CLU_2098991_0_0_1"/>
<organism evidence="4">
    <name type="scientific">Caenorhabditis brenneri</name>
    <name type="common">Nematode worm</name>
    <dbReference type="NCBI Taxonomy" id="135651"/>
    <lineage>
        <taxon>Eukaryota</taxon>
        <taxon>Metazoa</taxon>
        <taxon>Ecdysozoa</taxon>
        <taxon>Nematoda</taxon>
        <taxon>Chromadorea</taxon>
        <taxon>Rhabditida</taxon>
        <taxon>Rhabditina</taxon>
        <taxon>Rhabditomorpha</taxon>
        <taxon>Rhabditoidea</taxon>
        <taxon>Rhabditidae</taxon>
        <taxon>Peloderinae</taxon>
        <taxon>Caenorhabditis</taxon>
    </lineage>
</organism>